<keyword evidence="3" id="KW-1185">Reference proteome</keyword>
<reference evidence="2" key="2">
    <citation type="submission" date="2020-10" db="EMBL/GenBank/DDBJ databases">
        <title>Mucilaginibacter sp. nov., isolated from soil.</title>
        <authorList>
            <person name="Jeon C.O."/>
        </authorList>
    </citation>
    <scope>NUCLEOTIDE SEQUENCE</scope>
    <source>
        <strain evidence="2">R11</strain>
    </source>
</reference>
<proteinExistence type="predicted"/>
<dbReference type="RefSeq" id="WP_166587349.1">
    <property type="nucleotide sequence ID" value="NZ_WWEO01000044.1"/>
</dbReference>
<feature type="transmembrane region" description="Helical" evidence="1">
    <location>
        <begin position="12"/>
        <end position="29"/>
    </location>
</feature>
<feature type="transmembrane region" description="Helical" evidence="1">
    <location>
        <begin position="142"/>
        <end position="159"/>
    </location>
</feature>
<feature type="transmembrane region" description="Helical" evidence="1">
    <location>
        <begin position="35"/>
        <end position="56"/>
    </location>
</feature>
<reference evidence="2" key="1">
    <citation type="submission" date="2020-01" db="EMBL/GenBank/DDBJ databases">
        <authorList>
            <person name="Seo Y.L."/>
        </authorList>
    </citation>
    <scope>NUCLEOTIDE SEQUENCE</scope>
    <source>
        <strain evidence="2">R11</strain>
    </source>
</reference>
<feature type="transmembrane region" description="Helical" evidence="1">
    <location>
        <begin position="103"/>
        <end position="121"/>
    </location>
</feature>
<keyword evidence="1" id="KW-1133">Transmembrane helix</keyword>
<evidence type="ECO:0000313" key="2">
    <source>
        <dbReference type="EMBL" id="NCD71390.1"/>
    </source>
</evidence>
<sequence>MITINPLLKLKAGHLFLLFILFQLIYEQASFSSLIQFIALLIYIGWIYSIGSYMHGLIPPKLRPGITYFRVSCLFIIFLWVIGYFIQGYFANEELFQINSYKSLLYISLTLYTAWSILYIFSFAARMLESVIEGEITNLSDSLKAFFCFWFFPIGMWYIQPAVHRVIENRLNKANIADK</sequence>
<keyword evidence="1" id="KW-0472">Membrane</keyword>
<dbReference type="AlphaFoldDB" id="A0A965ZIP0"/>
<protein>
    <submittedName>
        <fullName evidence="2">Uncharacterized protein</fullName>
    </submittedName>
</protein>
<accession>A0A965ZIP0</accession>
<gene>
    <name evidence="2" type="ORF">GSY63_18630</name>
</gene>
<feature type="transmembrane region" description="Helical" evidence="1">
    <location>
        <begin position="68"/>
        <end position="91"/>
    </location>
</feature>
<comment type="caution">
    <text evidence="2">The sequence shown here is derived from an EMBL/GenBank/DDBJ whole genome shotgun (WGS) entry which is preliminary data.</text>
</comment>
<dbReference type="EMBL" id="WWEO01000044">
    <property type="protein sequence ID" value="NCD71390.1"/>
    <property type="molecule type" value="Genomic_DNA"/>
</dbReference>
<organism evidence="2 3">
    <name type="scientific">Mucilaginibacter agri</name>
    <dbReference type="NCBI Taxonomy" id="2695265"/>
    <lineage>
        <taxon>Bacteria</taxon>
        <taxon>Pseudomonadati</taxon>
        <taxon>Bacteroidota</taxon>
        <taxon>Sphingobacteriia</taxon>
        <taxon>Sphingobacteriales</taxon>
        <taxon>Sphingobacteriaceae</taxon>
        <taxon>Mucilaginibacter</taxon>
    </lineage>
</organism>
<name>A0A965ZIP0_9SPHI</name>
<keyword evidence="1" id="KW-0812">Transmembrane</keyword>
<evidence type="ECO:0000256" key="1">
    <source>
        <dbReference type="SAM" id="Phobius"/>
    </source>
</evidence>
<dbReference type="Proteomes" id="UP000638732">
    <property type="component" value="Unassembled WGS sequence"/>
</dbReference>
<evidence type="ECO:0000313" key="3">
    <source>
        <dbReference type="Proteomes" id="UP000638732"/>
    </source>
</evidence>